<proteinExistence type="predicted"/>
<dbReference type="EMBL" id="KX686117">
    <property type="protein sequence ID" value="ASV62846.1"/>
    <property type="molecule type" value="Genomic_DNA"/>
</dbReference>
<sequence>MTESKDYVLALVAETKTDEKRLNYVSEGLVAAISNLQNTPEKQRKVVISSDVFGPTWFNKTTEFFNSGLRLAKGHLSKDAVMRSVYRDIEGVREHIIDPSWRLTETAAEELCDFTFLKQAPLLNLLNAFENIMDGVFRSAANLVLYSTRGDTNEPSWVIDSEMLANRNNSTVADLAMGRAKRAIALFLGYTLCDILRWKQSIASRMKERGLDPFAAMPPHLEYGRAADMIEKRIKDFIEGSFSDGVTVSEEDGQSYVVPTISTVLTNMVSVIQEGFYPPKVGSFHEALLGREIMVLLSAAIDAEYRAVLSRTRNAKPNPLTTKLDKYVNNPHLQMPSESVTEREKEWVERERERIKTTDMTAENLFRDHPYLPKAIDGILGPNRTPTALQALQREYKRCNKFNDIVSPETLEYFLVNNRQVMFSNYSVTRVLDPDSAARFSMYVLWNALFLCSGGLTQKTNSSAVKSRLILQVFLKDMHSLFVCQRCESGFITKSLDTFTISLKEQSKPSMGEQELETYWKAVLDALGGGGGNNKGAENVNGLGELMVEILSADSGLLRGGGLGGDIGFEGKMKQKREDEEVRNMHLVDKKGYVFEAAKYVHVSKGFAALSFYLLYAAAATSNPSITNNFDRAVYLLLARWGDLKFPTHNLWGNVPTDENTSSLLSFASFWALRNAVRARRNVIDASNTSFVPGRPLPLLSAFSSKMLVDNMLKNNYVKVENVNREKLIWKAFREMQTESEIWKTSGSKAASDRNVKKAKQDLIRNASIGRLIVEPVGKTPISSIALFRSMKRSRSEDLKMGSNNKYRLARDTKTATPRNPLSYTGKIVFSLDDLKNFSKDSYTTMKVFPLTPLDG</sequence>
<keyword evidence="1" id="KW-0261">Viral envelope protein</keyword>
<keyword evidence="1" id="KW-0946">Virion</keyword>
<name>A0A2R2XF30_9VIRU</name>
<accession>A0A2R2XF30</accession>
<dbReference type="Proteomes" id="UP000281424">
    <property type="component" value="Segment"/>
</dbReference>
<evidence type="ECO:0000313" key="1">
    <source>
        <dbReference type="EMBL" id="ASV62846.1"/>
    </source>
</evidence>
<reference evidence="1" key="1">
    <citation type="journal article" date="2017" name="Virusdisease">
        <title>Characterization and prevalence of a novel white spot syndrome viral genotype in naturally infected wild crayfish, Procambarus clarkii, in Shanghai, China.</title>
        <authorList>
            <person name="Jiang L."/>
            <person name="Xiao J."/>
            <person name="Liu L."/>
            <person name="Pan Y."/>
            <person name="Yan S."/>
            <person name="Wang Y."/>
        </authorList>
    </citation>
    <scope>NUCLEOTIDE SEQUENCE [LARGE SCALE GENOMIC DNA]</scope>
    <source>
        <strain evidence="1">PC</strain>
    </source>
</reference>
<dbReference type="GO" id="GO:0019031">
    <property type="term" value="C:viral envelope"/>
    <property type="evidence" value="ECO:0007669"/>
    <property type="project" value="UniProtKB-KW"/>
</dbReference>
<protein>
    <submittedName>
        <fullName evidence="1">Envelope protein</fullName>
    </submittedName>
</protein>
<organism evidence="1">
    <name type="scientific">White spot syndrome virus</name>
    <dbReference type="NCBI Taxonomy" id="342409"/>
    <lineage>
        <taxon>Viruses</taxon>
        <taxon>Viruses incertae sedis</taxon>
        <taxon>Naldaviricetes</taxon>
        <taxon>Nimaviridae</taxon>
        <taxon>Whispovirus</taxon>
    </lineage>
</organism>